<evidence type="ECO:0000256" key="1">
    <source>
        <dbReference type="ARBA" id="ARBA00006432"/>
    </source>
</evidence>
<dbReference type="PANTHER" id="PTHR43201">
    <property type="entry name" value="ACYL-COA SYNTHETASE"/>
    <property type="match status" value="1"/>
</dbReference>
<reference evidence="5" key="1">
    <citation type="journal article" date="2019" name="Int. J. Syst. Evol. Microbiol.">
        <title>The Global Catalogue of Microorganisms (GCM) 10K type strain sequencing project: providing services to taxonomists for standard genome sequencing and annotation.</title>
        <authorList>
            <consortium name="The Broad Institute Genomics Platform"/>
            <consortium name="The Broad Institute Genome Sequencing Center for Infectious Disease"/>
            <person name="Wu L."/>
            <person name="Ma J."/>
        </authorList>
    </citation>
    <scope>NUCLEOTIDE SEQUENCE [LARGE SCALE GENOMIC DNA]</scope>
    <source>
        <strain evidence="5">JCM 31696</strain>
    </source>
</reference>
<comment type="caution">
    <text evidence="4">The sequence shown here is derived from an EMBL/GenBank/DDBJ whole genome shotgun (WGS) entry which is preliminary data.</text>
</comment>
<dbReference type="InterPro" id="IPR020845">
    <property type="entry name" value="AMP-binding_CS"/>
</dbReference>
<dbReference type="InterPro" id="IPR042099">
    <property type="entry name" value="ANL_N_sf"/>
</dbReference>
<organism evidence="4 5">
    <name type="scientific">Actinomadura adrarensis</name>
    <dbReference type="NCBI Taxonomy" id="1819600"/>
    <lineage>
        <taxon>Bacteria</taxon>
        <taxon>Bacillati</taxon>
        <taxon>Actinomycetota</taxon>
        <taxon>Actinomycetes</taxon>
        <taxon>Streptosporangiales</taxon>
        <taxon>Thermomonosporaceae</taxon>
        <taxon>Actinomadura</taxon>
    </lineage>
</organism>
<evidence type="ECO:0000259" key="3">
    <source>
        <dbReference type="Pfam" id="PF00501"/>
    </source>
</evidence>
<dbReference type="InterPro" id="IPR000873">
    <property type="entry name" value="AMP-dep_synth/lig_dom"/>
</dbReference>
<gene>
    <name evidence="4" type="ORF">ACFQ07_08725</name>
</gene>
<dbReference type="Gene3D" id="3.40.50.12780">
    <property type="entry name" value="N-terminal domain of ligase-like"/>
    <property type="match status" value="1"/>
</dbReference>
<evidence type="ECO:0000313" key="4">
    <source>
        <dbReference type="EMBL" id="MFD0852304.1"/>
    </source>
</evidence>
<feature type="non-terminal residue" evidence="4">
    <location>
        <position position="191"/>
    </location>
</feature>
<dbReference type="EMBL" id="JBHTIR010001234">
    <property type="protein sequence ID" value="MFD0852304.1"/>
    <property type="molecule type" value="Genomic_DNA"/>
</dbReference>
<dbReference type="Pfam" id="PF00501">
    <property type="entry name" value="AMP-binding"/>
    <property type="match status" value="1"/>
</dbReference>
<dbReference type="PROSITE" id="PS00455">
    <property type="entry name" value="AMP_BINDING"/>
    <property type="match status" value="1"/>
</dbReference>
<feature type="domain" description="AMP-dependent synthetase/ligase" evidence="3">
    <location>
        <begin position="32"/>
        <end position="191"/>
    </location>
</feature>
<keyword evidence="5" id="KW-1185">Reference proteome</keyword>
<evidence type="ECO:0000256" key="2">
    <source>
        <dbReference type="ARBA" id="ARBA00022598"/>
    </source>
</evidence>
<proteinExistence type="inferred from homology"/>
<name>A0ABW3CF81_9ACTN</name>
<sequence length="191" mass="20362">MEAAAERTRTDCLFVVPDEFRRLLRGVAPEHDTLSMDGDHTAVLLYSAGTTGKPKGIELTHANLDGNAATVAHMHALGVDDVLLGALPLYHAFGQTCSLNATVHAGGRLTLLPRFEASRALEVIRRDGVTVFHGVPSMYIALLDQPGVSDLSLLRICVSGGAPMPVDVLRAYESRFGVPIVEGYGLSETSP</sequence>
<accession>A0ABW3CF81</accession>
<comment type="similarity">
    <text evidence="1">Belongs to the ATP-dependent AMP-binding enzyme family.</text>
</comment>
<dbReference type="SUPFAM" id="SSF56801">
    <property type="entry name" value="Acetyl-CoA synthetase-like"/>
    <property type="match status" value="1"/>
</dbReference>
<keyword evidence="2" id="KW-0436">Ligase</keyword>
<dbReference type="Proteomes" id="UP001597083">
    <property type="component" value="Unassembled WGS sequence"/>
</dbReference>
<protein>
    <submittedName>
        <fullName evidence="4">AMP-binding protein</fullName>
    </submittedName>
</protein>
<dbReference type="PANTHER" id="PTHR43201:SF5">
    <property type="entry name" value="MEDIUM-CHAIN ACYL-COA LIGASE ACSF2, MITOCHONDRIAL"/>
    <property type="match status" value="1"/>
</dbReference>
<evidence type="ECO:0000313" key="5">
    <source>
        <dbReference type="Proteomes" id="UP001597083"/>
    </source>
</evidence>